<dbReference type="GO" id="GO:0005634">
    <property type="term" value="C:nucleus"/>
    <property type="evidence" value="ECO:0007669"/>
    <property type="project" value="UniProtKB-SubCell"/>
</dbReference>
<dbReference type="PANTHER" id="PTHR10351">
    <property type="entry name" value="TRANSCRIPTION FACTOR BTF3 FAMILY MEMBER"/>
    <property type="match status" value="1"/>
</dbReference>
<dbReference type="RefSeq" id="XP_003958696.1">
    <property type="nucleotide sequence ID" value="XM_003958647.1"/>
</dbReference>
<dbReference type="GO" id="GO:0006613">
    <property type="term" value="P:cotranslational protein targeting to membrane"/>
    <property type="evidence" value="ECO:0007669"/>
    <property type="project" value="EnsemblFungi"/>
</dbReference>
<dbReference type="GO" id="GO:0030015">
    <property type="term" value="C:CCR4-NOT core complex"/>
    <property type="evidence" value="ECO:0007669"/>
    <property type="project" value="EnsemblFungi"/>
</dbReference>
<dbReference type="GO" id="GO:0005854">
    <property type="term" value="C:nascent polypeptide-associated complex"/>
    <property type="evidence" value="ECO:0007669"/>
    <property type="project" value="EnsemblFungi"/>
</dbReference>
<evidence type="ECO:0000256" key="4">
    <source>
        <dbReference type="ARBA" id="ARBA00022927"/>
    </source>
</evidence>
<evidence type="ECO:0000256" key="8">
    <source>
        <dbReference type="SAM" id="MobiDB-lite"/>
    </source>
</evidence>
<comment type="subunit">
    <text evidence="7">Part of the nascent polypeptide-associated complex (NAC).</text>
</comment>
<evidence type="ECO:0000256" key="6">
    <source>
        <dbReference type="ARBA" id="ARBA00023163"/>
    </source>
</evidence>
<dbReference type="CDD" id="cd22055">
    <property type="entry name" value="NAC_BTF3"/>
    <property type="match status" value="1"/>
</dbReference>
<evidence type="ECO:0000256" key="7">
    <source>
        <dbReference type="RuleBase" id="RU361272"/>
    </source>
</evidence>
<accession>H2AZ05</accession>
<comment type="similarity">
    <text evidence="3 7">Belongs to the NAC-beta family.</text>
</comment>
<dbReference type="FunFam" id="2.20.70.30:FF:000001">
    <property type="entry name" value="Transcription factor BTF3 homolog"/>
    <property type="match status" value="1"/>
</dbReference>
<dbReference type="PROSITE" id="PS51151">
    <property type="entry name" value="NAC_AB"/>
    <property type="match status" value="1"/>
</dbReference>
<keyword evidence="4" id="KW-0813">Transport</keyword>
<proteinExistence type="inferred from homology"/>
<dbReference type="STRING" id="1071382.H2AZ05"/>
<dbReference type="InterPro" id="IPR002715">
    <property type="entry name" value="Nas_poly-pep-assoc_cplx_dom"/>
</dbReference>
<keyword evidence="11" id="KW-1185">Reference proteome</keyword>
<evidence type="ECO:0000256" key="2">
    <source>
        <dbReference type="ARBA" id="ARBA00004496"/>
    </source>
</evidence>
<organism evidence="10 11">
    <name type="scientific">Kazachstania africana (strain ATCC 22294 / BCRC 22015 / CBS 2517 / CECT 1963 / NBRC 1671 / NRRL Y-8276)</name>
    <name type="common">Yeast</name>
    <name type="synonym">Kluyveromyces africanus</name>
    <dbReference type="NCBI Taxonomy" id="1071382"/>
    <lineage>
        <taxon>Eukaryota</taxon>
        <taxon>Fungi</taxon>
        <taxon>Dikarya</taxon>
        <taxon>Ascomycota</taxon>
        <taxon>Saccharomycotina</taxon>
        <taxon>Saccharomycetes</taxon>
        <taxon>Saccharomycetales</taxon>
        <taxon>Saccharomycetaceae</taxon>
        <taxon>Kazachstania</taxon>
    </lineage>
</organism>
<dbReference type="GO" id="GO:0051082">
    <property type="term" value="F:unfolded protein binding"/>
    <property type="evidence" value="ECO:0007669"/>
    <property type="project" value="EnsemblFungi"/>
</dbReference>
<evidence type="ECO:0000313" key="11">
    <source>
        <dbReference type="Proteomes" id="UP000005220"/>
    </source>
</evidence>
<dbReference type="AlphaFoldDB" id="H2AZ05"/>
<reference evidence="10 11" key="1">
    <citation type="journal article" date="2011" name="Proc. Natl. Acad. Sci. U.S.A.">
        <title>Evolutionary erosion of yeast sex chromosomes by mating-type switching accidents.</title>
        <authorList>
            <person name="Gordon J.L."/>
            <person name="Armisen D."/>
            <person name="Proux-Wera E."/>
            <person name="Oheigeartaigh S.S."/>
            <person name="Byrne K.P."/>
            <person name="Wolfe K.H."/>
        </authorList>
    </citation>
    <scope>NUCLEOTIDE SEQUENCE [LARGE SCALE GENOMIC DNA]</scope>
    <source>
        <strain evidence="11">ATCC 22294 / BCRC 22015 / CBS 2517 / CECT 1963 / NBRC 1671 / NRRL Y-8276</strain>
    </source>
</reference>
<keyword evidence="5 7" id="KW-0805">Transcription regulation</keyword>
<dbReference type="InParanoid" id="H2AZ05"/>
<comment type="subcellular location">
    <subcellularLocation>
        <location evidence="2">Cytoplasm</location>
    </subcellularLocation>
    <subcellularLocation>
        <location evidence="1">Nucleus</location>
    </subcellularLocation>
</comment>
<name>H2AZ05_KAZAF</name>
<dbReference type="InterPro" id="IPR038187">
    <property type="entry name" value="NAC_A/B_dom_sf"/>
</dbReference>
<dbReference type="Pfam" id="PF01849">
    <property type="entry name" value="NAC"/>
    <property type="match status" value="1"/>
</dbReference>
<evidence type="ECO:0000313" key="10">
    <source>
        <dbReference type="EMBL" id="CCF59561.1"/>
    </source>
</evidence>
<evidence type="ECO:0000256" key="5">
    <source>
        <dbReference type="ARBA" id="ARBA00023015"/>
    </source>
</evidence>
<dbReference type="HOGENOM" id="CLU_098726_2_2_1"/>
<dbReference type="InterPro" id="IPR039370">
    <property type="entry name" value="BTF3"/>
</dbReference>
<evidence type="ECO:0000256" key="3">
    <source>
        <dbReference type="ARBA" id="ARBA00005296"/>
    </source>
</evidence>
<feature type="region of interest" description="Disordered" evidence="8">
    <location>
        <begin position="14"/>
        <end position="37"/>
    </location>
</feature>
<keyword evidence="4" id="KW-0653">Protein transport</keyword>
<dbReference type="SMART" id="SM01407">
    <property type="entry name" value="NAC"/>
    <property type="match status" value="1"/>
</dbReference>
<dbReference type="Gene3D" id="2.20.70.30">
    <property type="entry name" value="Nascent polypeptide-associated complex domain"/>
    <property type="match status" value="1"/>
</dbReference>
<keyword evidence="6 7" id="KW-0804">Transcription</keyword>
<dbReference type="EMBL" id="HE650828">
    <property type="protein sequence ID" value="CCF59561.1"/>
    <property type="molecule type" value="Genomic_DNA"/>
</dbReference>
<dbReference type="KEGG" id="kaf:KAFR_0H01510"/>
<protein>
    <recommendedName>
        <fullName evidence="7">Nascent polypeptide-associated complex subunit beta</fullName>
    </recommendedName>
</protein>
<feature type="domain" description="NAC-A/B" evidence="9">
    <location>
        <begin position="39"/>
        <end position="104"/>
    </location>
</feature>
<gene>
    <name evidence="10" type="primary">KAFR0H01510</name>
    <name evidence="10" type="ORF">KAFR_0H01510</name>
</gene>
<dbReference type="OrthoDB" id="8033832at2759"/>
<dbReference type="Proteomes" id="UP000005220">
    <property type="component" value="Chromosome 8"/>
</dbReference>
<evidence type="ECO:0000256" key="1">
    <source>
        <dbReference type="ARBA" id="ARBA00004123"/>
    </source>
</evidence>
<evidence type="ECO:0000259" key="9">
    <source>
        <dbReference type="PROSITE" id="PS51151"/>
    </source>
</evidence>
<dbReference type="GeneID" id="13887558"/>
<sequence>MPIDQEKLAKLQKLSNTNKVGGTRRKTAKKTNSSSAAAAKDDTKLLSQLAKFKAVTLDNIAEANFFKEDGTVTHFDRVGVQMSQEYNLTAVYGIAQEKKLDEMFPGIIPQLGAEAYMALNQLNEAFKMAEKEEGKGAVPELVEE</sequence>
<dbReference type="GO" id="GO:0015031">
    <property type="term" value="P:protein transport"/>
    <property type="evidence" value="ECO:0007669"/>
    <property type="project" value="UniProtKB-KW"/>
</dbReference>
<dbReference type="eggNOG" id="KOG2240">
    <property type="taxonomic scope" value="Eukaryota"/>
</dbReference>